<sequence>SKAHIQNLMTLFGYIHALGIETIDESLRYAIVEELYRRRFSYIYHGTSESVISEHMQTLLYGKNDDDNDENNETKTEVDELCYVKSKNDKTNDGHFAQHARAVLKKNEINHKIPTEKIDIQYEIPERHINSMNNKIRSKMIELLSGFSTKPVKHVLGRLGIRMMDISNEHECILLRSMMVQCLRFYSNESINGAVLNKTFFNVQTDYERVLTVAHEEFDTNRQNLITNRIEQIRVLELARRAVLTNDIGVYLGRMMVYAPTRGGKIFDTMLSLLLDRSQKQVPLLAEKISIIFTGRYKEHRDAEKEFDV</sequence>
<evidence type="ECO:0000313" key="2">
    <source>
        <dbReference type="Proteomes" id="UP000681720"/>
    </source>
</evidence>
<protein>
    <submittedName>
        <fullName evidence="1">Uncharacterized protein</fullName>
    </submittedName>
</protein>
<feature type="non-terminal residue" evidence="1">
    <location>
        <position position="1"/>
    </location>
</feature>
<gene>
    <name evidence="1" type="ORF">GIL414_LOCUS75812</name>
</gene>
<accession>A0A8S3IGB5</accession>
<reference evidence="1" key="1">
    <citation type="submission" date="2021-02" db="EMBL/GenBank/DDBJ databases">
        <authorList>
            <person name="Nowell W R."/>
        </authorList>
    </citation>
    <scope>NUCLEOTIDE SEQUENCE</scope>
</reference>
<dbReference type="Proteomes" id="UP000681720">
    <property type="component" value="Unassembled WGS sequence"/>
</dbReference>
<dbReference type="EMBL" id="CAJOBJ010343899">
    <property type="protein sequence ID" value="CAF5198594.1"/>
    <property type="molecule type" value="Genomic_DNA"/>
</dbReference>
<proteinExistence type="predicted"/>
<feature type="non-terminal residue" evidence="1">
    <location>
        <position position="309"/>
    </location>
</feature>
<organism evidence="1 2">
    <name type="scientific">Rotaria magnacalcarata</name>
    <dbReference type="NCBI Taxonomy" id="392030"/>
    <lineage>
        <taxon>Eukaryota</taxon>
        <taxon>Metazoa</taxon>
        <taxon>Spiralia</taxon>
        <taxon>Gnathifera</taxon>
        <taxon>Rotifera</taxon>
        <taxon>Eurotatoria</taxon>
        <taxon>Bdelloidea</taxon>
        <taxon>Philodinida</taxon>
        <taxon>Philodinidae</taxon>
        <taxon>Rotaria</taxon>
    </lineage>
</organism>
<name>A0A8S3IGB5_9BILA</name>
<dbReference type="AlphaFoldDB" id="A0A8S3IGB5"/>
<comment type="caution">
    <text evidence="1">The sequence shown here is derived from an EMBL/GenBank/DDBJ whole genome shotgun (WGS) entry which is preliminary data.</text>
</comment>
<evidence type="ECO:0000313" key="1">
    <source>
        <dbReference type="EMBL" id="CAF5198594.1"/>
    </source>
</evidence>